<dbReference type="InterPro" id="IPR008984">
    <property type="entry name" value="SMAD_FHA_dom_sf"/>
</dbReference>
<feature type="region of interest" description="Disordered" evidence="1">
    <location>
        <begin position="1"/>
        <end position="35"/>
    </location>
</feature>
<evidence type="ECO:0008006" key="6">
    <source>
        <dbReference type="Google" id="ProtNLM"/>
    </source>
</evidence>
<evidence type="ECO:0000313" key="5">
    <source>
        <dbReference type="Proteomes" id="UP000307440"/>
    </source>
</evidence>
<evidence type="ECO:0000259" key="2">
    <source>
        <dbReference type="PROSITE" id="PS50006"/>
    </source>
</evidence>
<feature type="region of interest" description="Disordered" evidence="1">
    <location>
        <begin position="335"/>
        <end position="374"/>
    </location>
</feature>
<keyword evidence="5" id="KW-1185">Reference proteome</keyword>
<feature type="domain" description="FHA" evidence="2">
    <location>
        <begin position="66"/>
        <end position="119"/>
    </location>
</feature>
<organism evidence="4 5">
    <name type="scientific">Coprinopsis marcescibilis</name>
    <name type="common">Agaric fungus</name>
    <name type="synonym">Psathyrella marcescibilis</name>
    <dbReference type="NCBI Taxonomy" id="230819"/>
    <lineage>
        <taxon>Eukaryota</taxon>
        <taxon>Fungi</taxon>
        <taxon>Dikarya</taxon>
        <taxon>Basidiomycota</taxon>
        <taxon>Agaricomycotina</taxon>
        <taxon>Agaricomycetes</taxon>
        <taxon>Agaricomycetidae</taxon>
        <taxon>Agaricales</taxon>
        <taxon>Agaricineae</taxon>
        <taxon>Psathyrellaceae</taxon>
        <taxon>Coprinopsis</taxon>
    </lineage>
</organism>
<dbReference type="PROSITE" id="PS50174">
    <property type="entry name" value="G_PATCH"/>
    <property type="match status" value="1"/>
</dbReference>
<dbReference type="Pfam" id="PF00498">
    <property type="entry name" value="FHA"/>
    <property type="match status" value="1"/>
</dbReference>
<dbReference type="InterPro" id="IPR053027">
    <property type="entry name" value="AGGF1"/>
</dbReference>
<feature type="region of interest" description="Disordered" evidence="1">
    <location>
        <begin position="226"/>
        <end position="245"/>
    </location>
</feature>
<feature type="compositionally biased region" description="Low complexity" evidence="1">
    <location>
        <begin position="227"/>
        <end position="239"/>
    </location>
</feature>
<sequence>MSEAFGQASSSSASCEYDPSMEWPGDEGESDTAGTSSTSFLRLVISQSSCLPTKHQIAILTGFPEVQIGRDKPPSNSYVPRIRLAEMPVSKVHATVYWDGHKKEWGIVDMGSKHGTFLDVHVPDLDPKSARPPNIRLSPPKVASLPRTVHHLDCISIGSTTFCIHIHEDGLACMECSLESSAANEIPLFSSAQKSKQPLNLQQPLPSLPAVNAKRSLAMLKNNLLRQHSQSSVSSSPQSYMDRAARRREMHGVAGAPGVQLPTATAAPVAKLATMEAHHKAPAVWPPVSGPPTPLPSSNVGHRLLSKMGWAPGTGLGLPSDGDDGGGGIVEPIQVNQQQGRAGLGVKRPASSMESDNWLESEKQKRFASIRNGL</sequence>
<reference evidence="4 5" key="1">
    <citation type="journal article" date="2019" name="Nat. Ecol. Evol.">
        <title>Megaphylogeny resolves global patterns of mushroom evolution.</title>
        <authorList>
            <person name="Varga T."/>
            <person name="Krizsan K."/>
            <person name="Foldi C."/>
            <person name="Dima B."/>
            <person name="Sanchez-Garcia M."/>
            <person name="Sanchez-Ramirez S."/>
            <person name="Szollosi G.J."/>
            <person name="Szarkandi J.G."/>
            <person name="Papp V."/>
            <person name="Albert L."/>
            <person name="Andreopoulos W."/>
            <person name="Angelini C."/>
            <person name="Antonin V."/>
            <person name="Barry K.W."/>
            <person name="Bougher N.L."/>
            <person name="Buchanan P."/>
            <person name="Buyck B."/>
            <person name="Bense V."/>
            <person name="Catcheside P."/>
            <person name="Chovatia M."/>
            <person name="Cooper J."/>
            <person name="Damon W."/>
            <person name="Desjardin D."/>
            <person name="Finy P."/>
            <person name="Geml J."/>
            <person name="Haridas S."/>
            <person name="Hughes K."/>
            <person name="Justo A."/>
            <person name="Karasinski D."/>
            <person name="Kautmanova I."/>
            <person name="Kiss B."/>
            <person name="Kocsube S."/>
            <person name="Kotiranta H."/>
            <person name="LaButti K.M."/>
            <person name="Lechner B.E."/>
            <person name="Liimatainen K."/>
            <person name="Lipzen A."/>
            <person name="Lukacs Z."/>
            <person name="Mihaltcheva S."/>
            <person name="Morgado L.N."/>
            <person name="Niskanen T."/>
            <person name="Noordeloos M.E."/>
            <person name="Ohm R.A."/>
            <person name="Ortiz-Santana B."/>
            <person name="Ovrebo C."/>
            <person name="Racz N."/>
            <person name="Riley R."/>
            <person name="Savchenko A."/>
            <person name="Shiryaev A."/>
            <person name="Soop K."/>
            <person name="Spirin V."/>
            <person name="Szebenyi C."/>
            <person name="Tomsovsky M."/>
            <person name="Tulloss R.E."/>
            <person name="Uehling J."/>
            <person name="Grigoriev I.V."/>
            <person name="Vagvolgyi C."/>
            <person name="Papp T."/>
            <person name="Martin F.M."/>
            <person name="Miettinen O."/>
            <person name="Hibbett D.S."/>
            <person name="Nagy L.G."/>
        </authorList>
    </citation>
    <scope>NUCLEOTIDE SEQUENCE [LARGE SCALE GENOMIC DNA]</scope>
    <source>
        <strain evidence="4 5">CBS 121175</strain>
    </source>
</reference>
<evidence type="ECO:0000313" key="4">
    <source>
        <dbReference type="EMBL" id="TFK27204.1"/>
    </source>
</evidence>
<gene>
    <name evidence="4" type="ORF">FA15DRAFT_636270</name>
</gene>
<dbReference type="AlphaFoldDB" id="A0A5C3L2I6"/>
<evidence type="ECO:0000256" key="1">
    <source>
        <dbReference type="SAM" id="MobiDB-lite"/>
    </source>
</evidence>
<dbReference type="PROSITE" id="PS50006">
    <property type="entry name" value="FHA_DOMAIN"/>
    <property type="match status" value="1"/>
</dbReference>
<dbReference type="SMART" id="SM00443">
    <property type="entry name" value="G_patch"/>
    <property type="match status" value="1"/>
</dbReference>
<name>A0A5C3L2I6_COPMA</name>
<proteinExistence type="predicted"/>
<dbReference type="PANTHER" id="PTHR23106:SF24">
    <property type="entry name" value="ANGIOGENIC FACTOR WITH G PATCH AND FHA DOMAINS 1"/>
    <property type="match status" value="1"/>
</dbReference>
<dbReference type="STRING" id="230819.A0A5C3L2I6"/>
<dbReference type="InterPro" id="IPR000467">
    <property type="entry name" value="G_patch_dom"/>
</dbReference>
<dbReference type="Proteomes" id="UP000307440">
    <property type="component" value="Unassembled WGS sequence"/>
</dbReference>
<dbReference type="SUPFAM" id="SSF49879">
    <property type="entry name" value="SMAD/FHA domain"/>
    <property type="match status" value="1"/>
</dbReference>
<dbReference type="OrthoDB" id="21470at2759"/>
<dbReference type="Gene3D" id="2.60.200.20">
    <property type="match status" value="1"/>
</dbReference>
<evidence type="ECO:0000259" key="3">
    <source>
        <dbReference type="PROSITE" id="PS50174"/>
    </source>
</evidence>
<protein>
    <recommendedName>
        <fullName evidence="6">G-patch domain-containing protein</fullName>
    </recommendedName>
</protein>
<feature type="domain" description="G-patch" evidence="3">
    <location>
        <begin position="297"/>
        <end position="349"/>
    </location>
</feature>
<accession>A0A5C3L2I6</accession>
<dbReference type="Pfam" id="PF01585">
    <property type="entry name" value="G-patch"/>
    <property type="match status" value="1"/>
</dbReference>
<dbReference type="PANTHER" id="PTHR23106">
    <property type="entry name" value="ANGIOGENIC FACTOR WITH G PATCH AND FHA DOMAINS 1"/>
    <property type="match status" value="1"/>
</dbReference>
<dbReference type="EMBL" id="ML210167">
    <property type="protein sequence ID" value="TFK27204.1"/>
    <property type="molecule type" value="Genomic_DNA"/>
</dbReference>
<dbReference type="GO" id="GO:0003676">
    <property type="term" value="F:nucleic acid binding"/>
    <property type="evidence" value="ECO:0007669"/>
    <property type="project" value="InterPro"/>
</dbReference>
<dbReference type="InterPro" id="IPR000253">
    <property type="entry name" value="FHA_dom"/>
</dbReference>